<reference evidence="2 3" key="1">
    <citation type="submission" date="2017-01" db="EMBL/GenBank/DDBJ databases">
        <title>Bacillus cereus isolates.</title>
        <authorList>
            <person name="Beno S.M."/>
        </authorList>
    </citation>
    <scope>NUCLEOTIDE SEQUENCE [LARGE SCALE GENOMIC DNA]</scope>
    <source>
        <strain evidence="2 3">FSL K6-1030</strain>
    </source>
</reference>
<comment type="caution">
    <text evidence="2">The sequence shown here is derived from an EMBL/GenBank/DDBJ whole genome shotgun (WGS) entry which is preliminary data.</text>
</comment>
<feature type="transmembrane region" description="Helical" evidence="1">
    <location>
        <begin position="6"/>
        <end position="22"/>
    </location>
</feature>
<dbReference type="EMBL" id="MUAU01000184">
    <property type="protein sequence ID" value="OOR71637.1"/>
    <property type="molecule type" value="Genomic_DNA"/>
</dbReference>
<dbReference type="Proteomes" id="UP000190641">
    <property type="component" value="Unassembled WGS sequence"/>
</dbReference>
<dbReference type="PROSITE" id="PS51257">
    <property type="entry name" value="PROKAR_LIPOPROTEIN"/>
    <property type="match status" value="1"/>
</dbReference>
<gene>
    <name evidence="2" type="ORF">BLX06_29440</name>
</gene>
<protein>
    <submittedName>
        <fullName evidence="2">Uncharacterized protein</fullName>
    </submittedName>
</protein>
<evidence type="ECO:0000256" key="1">
    <source>
        <dbReference type="SAM" id="Phobius"/>
    </source>
</evidence>
<feature type="transmembrane region" description="Helical" evidence="1">
    <location>
        <begin position="29"/>
        <end position="48"/>
    </location>
</feature>
<feature type="transmembrane region" description="Helical" evidence="1">
    <location>
        <begin position="60"/>
        <end position="80"/>
    </location>
</feature>
<dbReference type="AlphaFoldDB" id="A0A9X6B3Q4"/>
<keyword evidence="1" id="KW-0812">Transmembrane</keyword>
<proteinExistence type="predicted"/>
<keyword evidence="1" id="KW-0472">Membrane</keyword>
<organism evidence="2 3">
    <name type="scientific">Bacillus cereus</name>
    <dbReference type="NCBI Taxonomy" id="1396"/>
    <lineage>
        <taxon>Bacteria</taxon>
        <taxon>Bacillati</taxon>
        <taxon>Bacillota</taxon>
        <taxon>Bacilli</taxon>
        <taxon>Bacillales</taxon>
        <taxon>Bacillaceae</taxon>
        <taxon>Bacillus</taxon>
        <taxon>Bacillus cereus group</taxon>
    </lineage>
</organism>
<name>A0A9X6B3Q4_BACCE</name>
<sequence length="81" mass="9451">MYKSNFVAFLLFMISFSCYVIYVTKNPLYLHPVVLLSIMLITIVGVILLSDFYDTTYMKYILLMGLFLYLILICSTMLNII</sequence>
<evidence type="ECO:0000313" key="3">
    <source>
        <dbReference type="Proteomes" id="UP000190641"/>
    </source>
</evidence>
<keyword evidence="1" id="KW-1133">Transmembrane helix</keyword>
<accession>A0A9X6B3Q4</accession>
<evidence type="ECO:0000313" key="2">
    <source>
        <dbReference type="EMBL" id="OOR71637.1"/>
    </source>
</evidence>